<keyword evidence="2" id="KW-1185">Reference proteome</keyword>
<sequence>MNMAFKRRAYFHNLKLTGEATNANAEAAHALPKTSSAEYSGRWLLAQTSHQHRRDWAVL</sequence>
<proteinExistence type="predicted"/>
<dbReference type="Proteomes" id="UP000747542">
    <property type="component" value="Unassembled WGS sequence"/>
</dbReference>
<accession>A0A8J5N3T3</accession>
<evidence type="ECO:0000313" key="1">
    <source>
        <dbReference type="EMBL" id="KAG7172721.1"/>
    </source>
</evidence>
<reference evidence="1" key="1">
    <citation type="journal article" date="2021" name="Sci. Adv.">
        <title>The American lobster genome reveals insights on longevity, neural, and immune adaptations.</title>
        <authorList>
            <person name="Polinski J.M."/>
            <person name="Zimin A.V."/>
            <person name="Clark K.F."/>
            <person name="Kohn A.B."/>
            <person name="Sadowski N."/>
            <person name="Timp W."/>
            <person name="Ptitsyn A."/>
            <person name="Khanna P."/>
            <person name="Romanova D.Y."/>
            <person name="Williams P."/>
            <person name="Greenwood S.J."/>
            <person name="Moroz L.L."/>
            <person name="Walt D.R."/>
            <person name="Bodnar A.G."/>
        </authorList>
    </citation>
    <scope>NUCLEOTIDE SEQUENCE</scope>
    <source>
        <strain evidence="1">GMGI-L3</strain>
    </source>
</reference>
<dbReference type="AlphaFoldDB" id="A0A8J5N3T3"/>
<gene>
    <name evidence="1" type="ORF">Hamer_G006948</name>
</gene>
<protein>
    <submittedName>
        <fullName evidence="1">Uncharacterized protein</fullName>
    </submittedName>
</protein>
<dbReference type="EMBL" id="JAHLQT010010484">
    <property type="protein sequence ID" value="KAG7172721.1"/>
    <property type="molecule type" value="Genomic_DNA"/>
</dbReference>
<comment type="caution">
    <text evidence="1">The sequence shown here is derived from an EMBL/GenBank/DDBJ whole genome shotgun (WGS) entry which is preliminary data.</text>
</comment>
<name>A0A8J5N3T3_HOMAM</name>
<organism evidence="1 2">
    <name type="scientific">Homarus americanus</name>
    <name type="common">American lobster</name>
    <dbReference type="NCBI Taxonomy" id="6706"/>
    <lineage>
        <taxon>Eukaryota</taxon>
        <taxon>Metazoa</taxon>
        <taxon>Ecdysozoa</taxon>
        <taxon>Arthropoda</taxon>
        <taxon>Crustacea</taxon>
        <taxon>Multicrustacea</taxon>
        <taxon>Malacostraca</taxon>
        <taxon>Eumalacostraca</taxon>
        <taxon>Eucarida</taxon>
        <taxon>Decapoda</taxon>
        <taxon>Pleocyemata</taxon>
        <taxon>Astacidea</taxon>
        <taxon>Nephropoidea</taxon>
        <taxon>Nephropidae</taxon>
        <taxon>Homarus</taxon>
    </lineage>
</organism>
<evidence type="ECO:0000313" key="2">
    <source>
        <dbReference type="Proteomes" id="UP000747542"/>
    </source>
</evidence>